<reference evidence="2 3" key="1">
    <citation type="submission" date="2024-08" db="EMBL/GenBank/DDBJ databases">
        <title>Genome mining of Saccharopolyspora cebuensis PGLac3 from Nigerian medicinal plant.</title>
        <authorList>
            <person name="Ezeobiora C.E."/>
            <person name="Igbokwe N.H."/>
            <person name="Amin D.H."/>
            <person name="Mendie U.E."/>
        </authorList>
    </citation>
    <scope>NUCLEOTIDE SEQUENCE [LARGE SCALE GENOMIC DNA]</scope>
    <source>
        <strain evidence="2 3">PGLac3</strain>
    </source>
</reference>
<feature type="transmembrane region" description="Helical" evidence="1">
    <location>
        <begin position="12"/>
        <end position="33"/>
    </location>
</feature>
<dbReference type="Proteomes" id="UP001564626">
    <property type="component" value="Unassembled WGS sequence"/>
</dbReference>
<evidence type="ECO:0000313" key="2">
    <source>
        <dbReference type="EMBL" id="MEY8042745.1"/>
    </source>
</evidence>
<proteinExistence type="predicted"/>
<protein>
    <recommendedName>
        <fullName evidence="4">DUF4235 domain-containing protein</fullName>
    </recommendedName>
</protein>
<organism evidence="2 3">
    <name type="scientific">Saccharopolyspora cebuensis</name>
    <dbReference type="NCBI Taxonomy" id="418759"/>
    <lineage>
        <taxon>Bacteria</taxon>
        <taxon>Bacillati</taxon>
        <taxon>Actinomycetota</taxon>
        <taxon>Actinomycetes</taxon>
        <taxon>Pseudonocardiales</taxon>
        <taxon>Pseudonocardiaceae</taxon>
        <taxon>Saccharopolyspora</taxon>
    </lineage>
</organism>
<keyword evidence="1" id="KW-1133">Transmembrane helix</keyword>
<evidence type="ECO:0000313" key="3">
    <source>
        <dbReference type="Proteomes" id="UP001564626"/>
    </source>
</evidence>
<sequence>MHTLRLTADRITAALGHLVLRLVLAMTRFLDWAQRRARRLRFDDEGSETTEKAVLTAIGLTVAVGLGAAITAVVNKYQGQIH</sequence>
<accession>A0ABV4CNS1</accession>
<dbReference type="EMBL" id="JBGEHV010000064">
    <property type="protein sequence ID" value="MEY8042745.1"/>
    <property type="molecule type" value="Genomic_DNA"/>
</dbReference>
<keyword evidence="1" id="KW-0472">Membrane</keyword>
<dbReference type="RefSeq" id="WP_369775532.1">
    <property type="nucleotide sequence ID" value="NZ_JBGEHV010000064.1"/>
</dbReference>
<evidence type="ECO:0008006" key="4">
    <source>
        <dbReference type="Google" id="ProtNLM"/>
    </source>
</evidence>
<feature type="transmembrane region" description="Helical" evidence="1">
    <location>
        <begin position="53"/>
        <end position="74"/>
    </location>
</feature>
<keyword evidence="1" id="KW-0812">Transmembrane</keyword>
<gene>
    <name evidence="2" type="ORF">AB8O55_25345</name>
</gene>
<keyword evidence="3" id="KW-1185">Reference proteome</keyword>
<evidence type="ECO:0000256" key="1">
    <source>
        <dbReference type="SAM" id="Phobius"/>
    </source>
</evidence>
<name>A0ABV4CNS1_9PSEU</name>
<comment type="caution">
    <text evidence="2">The sequence shown here is derived from an EMBL/GenBank/DDBJ whole genome shotgun (WGS) entry which is preliminary data.</text>
</comment>